<dbReference type="Pfam" id="PF00666">
    <property type="entry name" value="Cathelicidins"/>
    <property type="match status" value="1"/>
</dbReference>
<feature type="signal peptide" evidence="1">
    <location>
        <begin position="1"/>
        <end position="21"/>
    </location>
</feature>
<evidence type="ECO:0000313" key="3">
    <source>
        <dbReference type="Proteomes" id="UP000694386"/>
    </source>
</evidence>
<sequence length="276" mass="30007">MARLWKALVLVVALAVIPCEAHRPPRYEDIVDRAIEAYNNGRPGKPLFRLVDATQPSGQEERDCTGQFLRRGRSTYLTLSCDTDCSRQVSSLLPMFPPGFSLQRPKPGVTNPLLLGSLLGPGRGTELTVYVLHTQALYLETTNQPLYSKCVERCGMPCVGMAQTFPLLGEKGPGRVLEGPGALQHQFSGLKTASGSRPPPNPDLPRPPCPITPLCLLPLSPHPVCEGKTTGRLDTNHCDGGDCLVSLPQGAQVKDSPDYTVEDVSEKDHLVTQEIY</sequence>
<feature type="chain" id="PRO_5034018521" description="15 kDa protein A" evidence="1">
    <location>
        <begin position="22"/>
        <end position="276"/>
    </location>
</feature>
<dbReference type="Proteomes" id="UP000694386">
    <property type="component" value="Unplaced"/>
</dbReference>
<evidence type="ECO:0008006" key="4">
    <source>
        <dbReference type="Google" id="ProtNLM"/>
    </source>
</evidence>
<proteinExistence type="predicted"/>
<name>A0A8C2LY81_CRIGR</name>
<dbReference type="AlphaFoldDB" id="A0A8C2LY81"/>
<accession>A0A8C2LY81</accession>
<evidence type="ECO:0000256" key="1">
    <source>
        <dbReference type="SAM" id="SignalP"/>
    </source>
</evidence>
<reference evidence="2" key="2">
    <citation type="submission" date="2025-09" db="UniProtKB">
        <authorList>
            <consortium name="Ensembl"/>
        </authorList>
    </citation>
    <scope>IDENTIFICATION</scope>
</reference>
<evidence type="ECO:0000313" key="2">
    <source>
        <dbReference type="Ensembl" id="ENSCGRP00001011481.1"/>
    </source>
</evidence>
<reference evidence="2" key="1">
    <citation type="submission" date="2025-08" db="UniProtKB">
        <authorList>
            <consortium name="Ensembl"/>
        </authorList>
    </citation>
    <scope>IDENTIFICATION</scope>
</reference>
<keyword evidence="1" id="KW-0732">Signal</keyword>
<protein>
    <recommendedName>
        <fullName evidence="4">15 kDa protein A</fullName>
    </recommendedName>
</protein>
<dbReference type="Ensembl" id="ENSCGRT00001015713.1">
    <property type="protein sequence ID" value="ENSCGRP00001011481.1"/>
    <property type="gene ID" value="ENSCGRG00001013112.1"/>
</dbReference>
<organism evidence="2 3">
    <name type="scientific">Cricetulus griseus</name>
    <name type="common">Chinese hamster</name>
    <name type="synonym">Cricetulus barabensis griseus</name>
    <dbReference type="NCBI Taxonomy" id="10029"/>
    <lineage>
        <taxon>Eukaryota</taxon>
        <taxon>Metazoa</taxon>
        <taxon>Chordata</taxon>
        <taxon>Craniata</taxon>
        <taxon>Vertebrata</taxon>
        <taxon>Euteleostomi</taxon>
        <taxon>Mammalia</taxon>
        <taxon>Eutheria</taxon>
        <taxon>Euarchontoglires</taxon>
        <taxon>Glires</taxon>
        <taxon>Rodentia</taxon>
        <taxon>Myomorpha</taxon>
        <taxon>Muroidea</taxon>
        <taxon>Cricetidae</taxon>
        <taxon>Cricetinae</taxon>
        <taxon>Cricetulus</taxon>
    </lineage>
</organism>